<evidence type="ECO:0000313" key="2">
    <source>
        <dbReference type="Proteomes" id="UP000679312"/>
    </source>
</evidence>
<dbReference type="AlphaFoldDB" id="A0ABD7EPY3"/>
<dbReference type="RefSeq" id="WP_215801336.1">
    <property type="nucleotide sequence ID" value="NZ_CP053881.1"/>
</dbReference>
<name>A0ABD7EPY3_AERJA</name>
<evidence type="ECO:0000313" key="1">
    <source>
        <dbReference type="EMBL" id="QWL63014.1"/>
    </source>
</evidence>
<proteinExistence type="predicted"/>
<accession>A0ABD7EPY3</accession>
<gene>
    <name evidence="1" type="ORF">HQ399_12510</name>
</gene>
<dbReference type="EMBL" id="CP053881">
    <property type="protein sequence ID" value="QWL63014.1"/>
    <property type="molecule type" value="Genomic_DNA"/>
</dbReference>
<organism evidence="1 2">
    <name type="scientific">Aeromonas jandaei</name>
    <dbReference type="NCBI Taxonomy" id="650"/>
    <lineage>
        <taxon>Bacteria</taxon>
        <taxon>Pseudomonadati</taxon>
        <taxon>Pseudomonadota</taxon>
        <taxon>Gammaproteobacteria</taxon>
        <taxon>Aeromonadales</taxon>
        <taxon>Aeromonadaceae</taxon>
        <taxon>Aeromonas</taxon>
    </lineage>
</organism>
<protein>
    <submittedName>
        <fullName evidence="1">Uncharacterized protein</fullName>
    </submittedName>
</protein>
<reference evidence="1 2" key="1">
    <citation type="journal article" date="2021" name="Front. Microbiol.">
        <title>Prevalence and Genetic Analysis of Chromosomal mcr-3/7 in Aeromonas From U.S. Animal-Derived Samples.</title>
        <authorList>
            <person name="Wang Y."/>
            <person name="Hou N."/>
            <person name="Rasooly R."/>
            <person name="Gu Y."/>
            <person name="He X."/>
        </authorList>
    </citation>
    <scope>NUCLEOTIDE SEQUENCE [LARGE SCALE GENOMIC DNA]</scope>
    <source>
        <strain evidence="1 2">4608</strain>
    </source>
</reference>
<dbReference type="Proteomes" id="UP000679312">
    <property type="component" value="Chromosome"/>
</dbReference>
<sequence>MEFKLPPGLFGLIKNWLEKFIFLRAYTISHNDYVNRTSKLFFKELVDEISYDMKLASRYISNNEVPMSKLYFKTGKGNVYNRFSGYVKAFSGNVCYQNKIDLELISEYQVVIASLPSIPLKDIAIDDGGIYAAYSEITLSGMFYGEGGVIKEVHDNFGFPTYTEFLNSTWSRKWNHVWNLDFLELEFSEMRHSLIYTLAGPFAFITYSNTYVGFWGGIKKLWNKFVLNVMANEKALKVYWWVTMPLRVKRWQRHNKVFKSDS</sequence>